<proteinExistence type="predicted"/>
<keyword evidence="2" id="KW-1185">Reference proteome</keyword>
<evidence type="ECO:0000313" key="1">
    <source>
        <dbReference type="EMBL" id="KAK8898837.1"/>
    </source>
</evidence>
<gene>
    <name evidence="1" type="ORF">M9Y10_001129</name>
</gene>
<comment type="caution">
    <text evidence="1">The sequence shown here is derived from an EMBL/GenBank/DDBJ whole genome shotgun (WGS) entry which is preliminary data.</text>
</comment>
<protein>
    <submittedName>
        <fullName evidence="1">Uncharacterized protein</fullName>
    </submittedName>
</protein>
<organism evidence="1 2">
    <name type="scientific">Tritrichomonas musculus</name>
    <dbReference type="NCBI Taxonomy" id="1915356"/>
    <lineage>
        <taxon>Eukaryota</taxon>
        <taxon>Metamonada</taxon>
        <taxon>Parabasalia</taxon>
        <taxon>Tritrichomonadida</taxon>
        <taxon>Tritrichomonadidae</taxon>
        <taxon>Tritrichomonas</taxon>
    </lineage>
</organism>
<accession>A0ABR2L673</accession>
<name>A0ABR2L673_9EUKA</name>
<evidence type="ECO:0000313" key="2">
    <source>
        <dbReference type="Proteomes" id="UP001470230"/>
    </source>
</evidence>
<sequence>MSFNPERDLKALGRDIRNIGWSRIPINIERACLILINKDAYHNNASFNSAIRIAKLAKWANCEVYFISDPSVSEFVDSLRHFCTQTLNFLLIYYAGNPISQDTMDDPPILKVFEGTVGPDLFYSTVNEKRSDLRIAIVMDGINNPVPWDPADQELDEPGVLYMAPYPDPNQAHLQQIDLKNQNLFIQEFYSALKAKPTLTGQALKTSIEKEIIEFGQKVFCGSYPAEYKSDLALII</sequence>
<dbReference type="Proteomes" id="UP001470230">
    <property type="component" value="Unassembled WGS sequence"/>
</dbReference>
<reference evidence="1 2" key="1">
    <citation type="submission" date="2024-04" db="EMBL/GenBank/DDBJ databases">
        <title>Tritrichomonas musculus Genome.</title>
        <authorList>
            <person name="Alves-Ferreira E."/>
            <person name="Grigg M."/>
            <person name="Lorenzi H."/>
            <person name="Galac M."/>
        </authorList>
    </citation>
    <scope>NUCLEOTIDE SEQUENCE [LARGE SCALE GENOMIC DNA]</scope>
    <source>
        <strain evidence="1 2">EAF2021</strain>
    </source>
</reference>
<dbReference type="EMBL" id="JAPFFF010000001">
    <property type="protein sequence ID" value="KAK8898837.1"/>
    <property type="molecule type" value="Genomic_DNA"/>
</dbReference>